<evidence type="ECO:0000256" key="2">
    <source>
        <dbReference type="ARBA" id="ARBA00022448"/>
    </source>
</evidence>
<dbReference type="InterPro" id="IPR051393">
    <property type="entry name" value="ABC_transporter_permease"/>
</dbReference>
<dbReference type="PANTHER" id="PTHR30193:SF37">
    <property type="entry name" value="INNER MEMBRANE ABC TRANSPORTER PERMEASE PROTEIN YCJO"/>
    <property type="match status" value="1"/>
</dbReference>
<evidence type="ECO:0000313" key="6">
    <source>
        <dbReference type="Proteomes" id="UP000730618"/>
    </source>
</evidence>
<evidence type="ECO:0000256" key="4">
    <source>
        <dbReference type="SAM" id="Phobius"/>
    </source>
</evidence>
<comment type="subcellular location">
    <subcellularLocation>
        <location evidence="1">Cell membrane</location>
        <topology evidence="1">Multi-pass membrane protein</topology>
    </subcellularLocation>
</comment>
<sequence length="116" mass="13890">MRKQGWWGFAFTLPFVLQLLVFFLFPFVFSFYLTFAKWDLFNPPQWIGLRNWNQFLHQKVFWLSLRNVGYFAILFVPLQTFVALVLAYLLNLQIRGKSLFRMVFFLPVITPGWQGA</sequence>
<evidence type="ECO:0000256" key="3">
    <source>
        <dbReference type="ARBA" id="ARBA00022475"/>
    </source>
</evidence>
<accession>A0ABN7TUV9</accession>
<dbReference type="PANTHER" id="PTHR30193">
    <property type="entry name" value="ABC TRANSPORTER PERMEASE PROTEIN"/>
    <property type="match status" value="1"/>
</dbReference>
<comment type="caution">
    <text evidence="5">The sequence shown here is derived from an EMBL/GenBank/DDBJ whole genome shotgun (WGS) entry which is preliminary data.</text>
</comment>
<dbReference type="EMBL" id="CAJVCE010000018">
    <property type="protein sequence ID" value="CAG7652744.1"/>
    <property type="molecule type" value="Genomic_DNA"/>
</dbReference>
<organism evidence="5 6">
    <name type="scientific">Paenibacillus allorhizosphaerae</name>
    <dbReference type="NCBI Taxonomy" id="2849866"/>
    <lineage>
        <taxon>Bacteria</taxon>
        <taxon>Bacillati</taxon>
        <taxon>Bacillota</taxon>
        <taxon>Bacilli</taxon>
        <taxon>Bacillales</taxon>
        <taxon>Paenibacillaceae</taxon>
        <taxon>Paenibacillus</taxon>
    </lineage>
</organism>
<dbReference type="Proteomes" id="UP000730618">
    <property type="component" value="Unassembled WGS sequence"/>
</dbReference>
<keyword evidence="2" id="KW-0813">Transport</keyword>
<evidence type="ECO:0000256" key="1">
    <source>
        <dbReference type="ARBA" id="ARBA00004651"/>
    </source>
</evidence>
<keyword evidence="4" id="KW-0812">Transmembrane</keyword>
<gene>
    <name evidence="5" type="primary">melD_7</name>
    <name evidence="5" type="ORF">PAECIP111802_05322</name>
</gene>
<keyword evidence="4" id="KW-1133">Transmembrane helix</keyword>
<feature type="transmembrane region" description="Helical" evidence="4">
    <location>
        <begin position="7"/>
        <end position="33"/>
    </location>
</feature>
<feature type="transmembrane region" description="Helical" evidence="4">
    <location>
        <begin position="68"/>
        <end position="92"/>
    </location>
</feature>
<keyword evidence="6" id="KW-1185">Reference proteome</keyword>
<name>A0ABN7TUV9_9BACL</name>
<reference evidence="5 6" key="1">
    <citation type="submission" date="2021-06" db="EMBL/GenBank/DDBJ databases">
        <authorList>
            <person name="Criscuolo A."/>
        </authorList>
    </citation>
    <scope>NUCLEOTIDE SEQUENCE [LARGE SCALE GENOMIC DNA]</scope>
    <source>
        <strain evidence="6">CIP 111802</strain>
    </source>
</reference>
<keyword evidence="3" id="KW-1003">Cell membrane</keyword>
<dbReference type="RefSeq" id="WP_230415399.1">
    <property type="nucleotide sequence ID" value="NZ_CAJVCE010000018.1"/>
</dbReference>
<protein>
    <submittedName>
        <fullName evidence="5">Melibiose/raffinose/stachyose import permease protein MelD</fullName>
    </submittedName>
</protein>
<evidence type="ECO:0000313" key="5">
    <source>
        <dbReference type="EMBL" id="CAG7652744.1"/>
    </source>
</evidence>
<keyword evidence="4" id="KW-0472">Membrane</keyword>
<proteinExistence type="predicted"/>